<dbReference type="SUPFAM" id="SSF51445">
    <property type="entry name" value="(Trans)glycosidases"/>
    <property type="match status" value="1"/>
</dbReference>
<evidence type="ECO:0000256" key="3">
    <source>
        <dbReference type="ARBA" id="ARBA00023295"/>
    </source>
</evidence>
<comment type="similarity">
    <text evidence="1">Belongs to the glycosyl hydrolase 3 family.</text>
</comment>
<dbReference type="Pfam" id="PF00933">
    <property type="entry name" value="Glyco_hydro_3"/>
    <property type="match status" value="1"/>
</dbReference>
<dbReference type="PANTHER" id="PTHR30480:SF16">
    <property type="entry name" value="GLYCOSIDE HYDROLASE FAMILY 3 DOMAIN PROTEIN"/>
    <property type="match status" value="1"/>
</dbReference>
<proteinExistence type="inferred from homology"/>
<dbReference type="GO" id="GO:0005975">
    <property type="term" value="P:carbohydrate metabolic process"/>
    <property type="evidence" value="ECO:0007669"/>
    <property type="project" value="InterPro"/>
</dbReference>
<sequence length="483" mass="48904">MEELVNRCLMAGLPGTSVPAPMEELISAGLGGVILFGRNLENAEQVRALTGAARAVRGDLLVGVDEEGVEPGHFVALGGPPRAGNHALGALDDVDLTRRVGADIGAYLSALGINVDFAPCADVNTLPENPVIGVRSFGADPALVARHTDAFTAGVQAAGVAACAKHFPGHGGTRVDSHVDLPEAELTETDLTPFLACAPDRAAMVLAAHVRYRGLGDEPASLNRRILTGLLREELGFRGVAATDALEMGAVSGRMAVGDAAVRALAAGADLLLLGSAEVDVWKVRDAVLAAVADGRLPGARVEEAAGRVRELAERFAAPAVPAPAGAGAGGPDAEAGERLAARLAPEPLGAAPYVVEMRGPDLGFPERFAGLPEIAASLDPAAGGVVLSGAPPGGADRLLEEAAAAGGGRRPLVVGVQDAHRAPWMRGLLAELLERRPDAVVIGTGLADDAAVASGAAAFLPSYGRSPALLRPLLAALLGRSG</sequence>
<dbReference type="EMBL" id="JACHDB010000001">
    <property type="protein sequence ID" value="MBB5431480.1"/>
    <property type="molecule type" value="Genomic_DNA"/>
</dbReference>
<dbReference type="InterPro" id="IPR001764">
    <property type="entry name" value="Glyco_hydro_3_N"/>
</dbReference>
<dbReference type="AlphaFoldDB" id="A0A7W8QJM4"/>
<dbReference type="Proteomes" id="UP000572635">
    <property type="component" value="Unassembled WGS sequence"/>
</dbReference>
<dbReference type="GO" id="GO:0004563">
    <property type="term" value="F:beta-N-acetylhexosaminidase activity"/>
    <property type="evidence" value="ECO:0007669"/>
    <property type="project" value="UniProtKB-EC"/>
</dbReference>
<evidence type="ECO:0000313" key="5">
    <source>
        <dbReference type="EMBL" id="MBB5431480.1"/>
    </source>
</evidence>
<evidence type="ECO:0000313" key="6">
    <source>
        <dbReference type="Proteomes" id="UP000572635"/>
    </source>
</evidence>
<accession>A0A7W8QJM4</accession>
<dbReference type="Gene3D" id="3.20.20.300">
    <property type="entry name" value="Glycoside hydrolase, family 3, N-terminal domain"/>
    <property type="match status" value="1"/>
</dbReference>
<feature type="domain" description="Glycoside hydrolase family 3 N-terminal" evidence="4">
    <location>
        <begin position="23"/>
        <end position="311"/>
    </location>
</feature>
<dbReference type="InterPro" id="IPR036962">
    <property type="entry name" value="Glyco_hydro_3_N_sf"/>
</dbReference>
<evidence type="ECO:0000256" key="1">
    <source>
        <dbReference type="ARBA" id="ARBA00005336"/>
    </source>
</evidence>
<organism evidence="5 6">
    <name type="scientific">Nocardiopsis composta</name>
    <dbReference type="NCBI Taxonomy" id="157465"/>
    <lineage>
        <taxon>Bacteria</taxon>
        <taxon>Bacillati</taxon>
        <taxon>Actinomycetota</taxon>
        <taxon>Actinomycetes</taxon>
        <taxon>Streptosporangiales</taxon>
        <taxon>Nocardiopsidaceae</taxon>
        <taxon>Nocardiopsis</taxon>
    </lineage>
</organism>
<dbReference type="GO" id="GO:0009254">
    <property type="term" value="P:peptidoglycan turnover"/>
    <property type="evidence" value="ECO:0007669"/>
    <property type="project" value="TreeGrafter"/>
</dbReference>
<keyword evidence="6" id="KW-1185">Reference proteome</keyword>
<dbReference type="EC" id="3.2.1.52" evidence="5"/>
<dbReference type="InterPro" id="IPR050226">
    <property type="entry name" value="NagZ_Beta-hexosaminidase"/>
</dbReference>
<protein>
    <submittedName>
        <fullName evidence="5">Beta-N-acetylhexosaminidase</fullName>
        <ecNumber evidence="5">3.2.1.52</ecNumber>
    </submittedName>
</protein>
<dbReference type="RefSeq" id="WP_184391185.1">
    <property type="nucleotide sequence ID" value="NZ_JACHDB010000001.1"/>
</dbReference>
<gene>
    <name evidence="5" type="ORF">HDA36_001564</name>
</gene>
<dbReference type="PANTHER" id="PTHR30480">
    <property type="entry name" value="BETA-HEXOSAMINIDASE-RELATED"/>
    <property type="match status" value="1"/>
</dbReference>
<dbReference type="InterPro" id="IPR017853">
    <property type="entry name" value="GH"/>
</dbReference>
<evidence type="ECO:0000259" key="4">
    <source>
        <dbReference type="Pfam" id="PF00933"/>
    </source>
</evidence>
<name>A0A7W8QJM4_9ACTN</name>
<comment type="caution">
    <text evidence="5">The sequence shown here is derived from an EMBL/GenBank/DDBJ whole genome shotgun (WGS) entry which is preliminary data.</text>
</comment>
<reference evidence="5 6" key="1">
    <citation type="submission" date="2020-08" db="EMBL/GenBank/DDBJ databases">
        <title>Sequencing the genomes of 1000 actinobacteria strains.</title>
        <authorList>
            <person name="Klenk H.-P."/>
        </authorList>
    </citation>
    <scope>NUCLEOTIDE SEQUENCE [LARGE SCALE GENOMIC DNA]</scope>
    <source>
        <strain evidence="5 6">DSM 44551</strain>
    </source>
</reference>
<keyword evidence="2 5" id="KW-0378">Hydrolase</keyword>
<evidence type="ECO:0000256" key="2">
    <source>
        <dbReference type="ARBA" id="ARBA00022801"/>
    </source>
</evidence>
<keyword evidence="3 5" id="KW-0326">Glycosidase</keyword>